<dbReference type="AlphaFoldDB" id="A0A7S1B6Y2"/>
<feature type="region of interest" description="Disordered" evidence="1">
    <location>
        <begin position="325"/>
        <end position="366"/>
    </location>
</feature>
<dbReference type="EMBL" id="HBFR01005527">
    <property type="protein sequence ID" value="CAD8876723.1"/>
    <property type="molecule type" value="Transcribed_RNA"/>
</dbReference>
<reference evidence="2" key="1">
    <citation type="submission" date="2021-01" db="EMBL/GenBank/DDBJ databases">
        <authorList>
            <person name="Corre E."/>
            <person name="Pelletier E."/>
            <person name="Niang G."/>
            <person name="Scheremetjew M."/>
            <person name="Finn R."/>
            <person name="Kale V."/>
            <person name="Holt S."/>
            <person name="Cochrane G."/>
            <person name="Meng A."/>
            <person name="Brown T."/>
            <person name="Cohen L."/>
        </authorList>
    </citation>
    <scope>NUCLEOTIDE SEQUENCE</scope>
    <source>
        <strain evidence="2">308</strain>
    </source>
</reference>
<sequence>MEPDKKYIQDDLHMRSSGTYPMNFNSNYLRQSMLQIPQAQSDFFPKYVQYHDAMHSSTQIGHSNWTSSKKIIYMWGKVLQNIDFRWLRRKVYFDLGGGPMRQGQGPIFVQKKTKDMFAYVAFLNPYETEFALRILSTLPGYRRYRSRIECISLSAAFNDTVYSQAMDPMTHYHNINRQSYENTTTNGNQTNFSLVKTLKQIPSIKKTEAISSPAFCYRLGPHNDSYDLNSIDSIIFEADERIVNIHRKYVPEVVTNDQKEDFIGCININSTDPIKLLDENDKVELKTKIEDDTLLMRKINSVKTSIDLPAQMMRDMILILNRDQEKNARSSNEVTPKTRINIVDLSSKPRTSDKMDADSPSNNPTNSFLPLYHRQWARWPPPPDQVRLCW</sequence>
<organism evidence="2">
    <name type="scientific">Corethron hystrix</name>
    <dbReference type="NCBI Taxonomy" id="216773"/>
    <lineage>
        <taxon>Eukaryota</taxon>
        <taxon>Sar</taxon>
        <taxon>Stramenopiles</taxon>
        <taxon>Ochrophyta</taxon>
        <taxon>Bacillariophyta</taxon>
        <taxon>Coscinodiscophyceae</taxon>
        <taxon>Corethrophycidae</taxon>
        <taxon>Corethrales</taxon>
        <taxon>Corethraceae</taxon>
        <taxon>Corethron</taxon>
    </lineage>
</organism>
<evidence type="ECO:0000256" key="1">
    <source>
        <dbReference type="SAM" id="MobiDB-lite"/>
    </source>
</evidence>
<evidence type="ECO:0000313" key="2">
    <source>
        <dbReference type="EMBL" id="CAD8876723.1"/>
    </source>
</evidence>
<protein>
    <submittedName>
        <fullName evidence="2">Uncharacterized protein</fullName>
    </submittedName>
</protein>
<proteinExistence type="predicted"/>
<accession>A0A7S1B6Y2</accession>
<name>A0A7S1B6Y2_9STRA</name>
<gene>
    <name evidence="2" type="ORF">CHYS00102_LOCUS3901</name>
</gene>